<accession>A0A9R1R2D7</accession>
<feature type="domain" description="NAB" evidence="4">
    <location>
        <begin position="27"/>
        <end position="113"/>
    </location>
</feature>
<dbReference type="AlphaFoldDB" id="A0A9R1R2D7"/>
<dbReference type="Pfam" id="PF07765">
    <property type="entry name" value="KIP1"/>
    <property type="match status" value="1"/>
</dbReference>
<evidence type="ECO:0000259" key="4">
    <source>
        <dbReference type="PROSITE" id="PS51774"/>
    </source>
</evidence>
<sequence length="1204" mass="134561">MAGTVHRAVHLSRMEFIANLYCFSNNCPCLFSEEENKPGWLSGVKSKSVLCGCADVENRVKIMLKLLGEEADSFGKRAEMYYRRRPEVINHVEDVYRAYRALVERYDHLSKELHKANHTIATACPEEVQYAMLEEEDDNFPRAIMPINSRKIQKSTVDDILKRKREGTPGRNRTVHEKPDPNMSKDKAEAEIGRLQKAILVMQTEKEFVKSSYESGIAKYWEIEKQIADMQEEICHMQDEFDAHAAIDDDEARALMTITALRSCQGTVAKLVEKFEELIRSAKMESEKIVSLRERFYALSRIIDPSKEEVDSANMTANDRVYPITKEILELQTIYDKIEDFFENNSESSVEEMAYKVDELVDKIINLELKFPKQSAQIKQLKEENEKINNKLDDLQDEMALRDDPSDSSEELKLVEDELNRTRALEGSIIEEEVLVSAAFSEVFTCITNISKAFVPVGAEDLPELSAAAGDKATLSEDVSMENGTTENSKTDGGEISGIQAQATGDNLGRHGPQNQDDSEVVDHNSSGSTDGVHDSKNGAEESVQMGNCSMQEEFRDNKSLQAGNHVDLIVCPDNENSLNKLATDSSSKEVDQSSSGGMDVAQGQTVEGEYSPTAASQNHLLPSESLNALNKKNDSNEDGSSVEVAESSFGGDNRTQDLKIDGDENPVPGNSLTQEEGFGVRDGESPKAIAEISLAGSANFDSFGEEGTTGENMLPEGAHSSSDAGKNLDLCHVDEAKSGEELPKQGGQLVSPVNILDLNTHGEVKSSDEGVQKNSLGHVNAYSSEVRDETSLSVPARDSEETRGAYPVISEVPTDSEDKVNHTSDSQLEKKDPNVKMLASEESILDNHGSSSGHEKSNLISQEDAQSGLEGRDAILLADYNAVLRNYKETKRRLAELEKKNQEHLEDTKAVIRELRNANSMKYVEIQSLKGLLDSSETPPTDRSDQTLVRELSIVKETDSSYTDAPESASAVEMKFRTEIDELVDENLRFLTRYSMACHQVQDFNSRYQELQNEMESSENKKMGGGEPDAAMAEPEPAEKKLRELRTEVDVWFEQNVLLDRDLQLKTASLCSLQEEIAEALRSSTETDDAKFTPYKAAKFQGEVRNMQQSNKKIESELQAALERMRELEGEVNVTLRKLRESFELSSRRSSRREADSSYQNQFKHFPSRHRVPLRNFLFGTKPKKKSLFACINPTYQRQFSDF</sequence>
<feature type="region of interest" description="Disordered" evidence="3">
    <location>
        <begin position="473"/>
        <end position="540"/>
    </location>
</feature>
<name>A0A9R1R2D7_TRITD</name>
<evidence type="ECO:0000313" key="5">
    <source>
        <dbReference type="EMBL" id="VAH25747.1"/>
    </source>
</evidence>
<dbReference type="InterPro" id="IPR011684">
    <property type="entry name" value="NAB"/>
</dbReference>
<feature type="region of interest" description="Disordered" evidence="3">
    <location>
        <begin position="581"/>
        <end position="601"/>
    </location>
</feature>
<dbReference type="EMBL" id="LT934113">
    <property type="protein sequence ID" value="VAH25747.1"/>
    <property type="molecule type" value="Genomic_DNA"/>
</dbReference>
<dbReference type="GO" id="GO:0003779">
    <property type="term" value="F:actin binding"/>
    <property type="evidence" value="ECO:0007669"/>
    <property type="project" value="InterPro"/>
</dbReference>
<evidence type="ECO:0000256" key="1">
    <source>
        <dbReference type="ARBA" id="ARBA00023054"/>
    </source>
</evidence>
<evidence type="ECO:0000256" key="3">
    <source>
        <dbReference type="SAM" id="MobiDB-lite"/>
    </source>
</evidence>
<organism evidence="5 6">
    <name type="scientific">Triticum turgidum subsp. durum</name>
    <name type="common">Durum wheat</name>
    <name type="synonym">Triticum durum</name>
    <dbReference type="NCBI Taxonomy" id="4567"/>
    <lineage>
        <taxon>Eukaryota</taxon>
        <taxon>Viridiplantae</taxon>
        <taxon>Streptophyta</taxon>
        <taxon>Embryophyta</taxon>
        <taxon>Tracheophyta</taxon>
        <taxon>Spermatophyta</taxon>
        <taxon>Magnoliopsida</taxon>
        <taxon>Liliopsida</taxon>
        <taxon>Poales</taxon>
        <taxon>Poaceae</taxon>
        <taxon>BOP clade</taxon>
        <taxon>Pooideae</taxon>
        <taxon>Triticodae</taxon>
        <taxon>Triticeae</taxon>
        <taxon>Triticinae</taxon>
        <taxon>Triticum</taxon>
    </lineage>
</organism>
<feature type="compositionally biased region" description="Polar residues" evidence="3">
    <location>
        <begin position="773"/>
        <end position="784"/>
    </location>
</feature>
<evidence type="ECO:0000313" key="6">
    <source>
        <dbReference type="Proteomes" id="UP000324705"/>
    </source>
</evidence>
<feature type="compositionally biased region" description="Basic and acidic residues" evidence="3">
    <location>
        <begin position="174"/>
        <end position="186"/>
    </location>
</feature>
<feature type="compositionally biased region" description="Basic and acidic residues" evidence="3">
    <location>
        <begin position="817"/>
        <end position="835"/>
    </location>
</feature>
<protein>
    <recommendedName>
        <fullName evidence="4">NAB domain-containing protein</fullName>
    </recommendedName>
</protein>
<feature type="compositionally biased region" description="Basic and acidic residues" evidence="3">
    <location>
        <begin position="761"/>
        <end position="772"/>
    </location>
</feature>
<feature type="coiled-coil region" evidence="2">
    <location>
        <begin position="878"/>
        <end position="915"/>
    </location>
</feature>
<proteinExistence type="predicted"/>
<dbReference type="Pfam" id="PF24918">
    <property type="entry name" value="NET2A_C"/>
    <property type="match status" value="1"/>
</dbReference>
<keyword evidence="1 2" id="KW-0175">Coiled coil</keyword>
<dbReference type="PROSITE" id="PS51774">
    <property type="entry name" value="NAB"/>
    <property type="match status" value="1"/>
</dbReference>
<feature type="coiled-coil region" evidence="2">
    <location>
        <begin position="1098"/>
        <end position="1139"/>
    </location>
</feature>
<feature type="region of interest" description="Disordered" evidence="3">
    <location>
        <begin position="761"/>
        <end position="866"/>
    </location>
</feature>
<dbReference type="InterPro" id="IPR056888">
    <property type="entry name" value="NET2A-D/KIP1-like_dom"/>
</dbReference>
<evidence type="ECO:0000256" key="2">
    <source>
        <dbReference type="SAM" id="Coils"/>
    </source>
</evidence>
<reference evidence="5 6" key="1">
    <citation type="submission" date="2017-09" db="EMBL/GenBank/DDBJ databases">
        <authorList>
            <consortium name="International Durum Wheat Genome Sequencing Consortium (IDWGSC)"/>
            <person name="Milanesi L."/>
        </authorList>
    </citation>
    <scope>NUCLEOTIDE SEQUENCE [LARGE SCALE GENOMIC DNA]</scope>
    <source>
        <strain evidence="6">cv. Svevo</strain>
    </source>
</reference>
<dbReference type="InterPro" id="IPR056889">
    <property type="entry name" value="NET2A-D/KIP1-like_C"/>
</dbReference>
<dbReference type="Pfam" id="PF25014">
    <property type="entry name" value="NET2A"/>
    <property type="match status" value="1"/>
</dbReference>
<feature type="region of interest" description="Disordered" evidence="3">
    <location>
        <begin position="698"/>
        <end position="727"/>
    </location>
</feature>
<feature type="compositionally biased region" description="Polar residues" evidence="3">
    <location>
        <begin position="849"/>
        <end position="866"/>
    </location>
</feature>
<dbReference type="PANTHER" id="PTHR31631">
    <property type="entry name" value="PROTEIN NETWORKED 2D"/>
    <property type="match status" value="1"/>
</dbReference>
<dbReference type="Gramene" id="TRITD2Av1G019050.2">
    <property type="protein sequence ID" value="TRITD2Av1G019050.2"/>
    <property type="gene ID" value="TRITD2Av1G019050"/>
</dbReference>
<dbReference type="OMA" id="QSAKQAM"/>
<gene>
    <name evidence="5" type="ORF">TRITD_2Av1G019050</name>
</gene>
<feature type="region of interest" description="Disordered" evidence="3">
    <location>
        <begin position="163"/>
        <end position="186"/>
    </location>
</feature>
<keyword evidence="6" id="KW-1185">Reference proteome</keyword>
<dbReference type="Proteomes" id="UP000324705">
    <property type="component" value="Chromosome 2A"/>
</dbReference>
<dbReference type="PANTHER" id="PTHR31631:SF4">
    <property type="entry name" value="OS07G0695400 PROTEIN"/>
    <property type="match status" value="1"/>
</dbReference>
<feature type="coiled-coil region" evidence="2">
    <location>
        <begin position="364"/>
        <end position="401"/>
    </location>
</feature>
<feature type="region of interest" description="Disordered" evidence="3">
    <location>
        <begin position="627"/>
        <end position="686"/>
    </location>
</feature>